<feature type="coiled-coil region" evidence="1">
    <location>
        <begin position="108"/>
        <end position="135"/>
    </location>
</feature>
<dbReference type="Proteomes" id="UP001597510">
    <property type="component" value="Unassembled WGS sequence"/>
</dbReference>
<organism evidence="3 4">
    <name type="scientific">Emticicia soli</name>
    <dbReference type="NCBI Taxonomy" id="2027878"/>
    <lineage>
        <taxon>Bacteria</taxon>
        <taxon>Pseudomonadati</taxon>
        <taxon>Bacteroidota</taxon>
        <taxon>Cytophagia</taxon>
        <taxon>Cytophagales</taxon>
        <taxon>Leadbetterellaceae</taxon>
        <taxon>Emticicia</taxon>
    </lineage>
</organism>
<keyword evidence="4" id="KW-1185">Reference proteome</keyword>
<feature type="transmembrane region" description="Helical" evidence="2">
    <location>
        <begin position="234"/>
        <end position="255"/>
    </location>
</feature>
<comment type="caution">
    <text evidence="3">The sequence shown here is derived from an EMBL/GenBank/DDBJ whole genome shotgun (WGS) entry which is preliminary data.</text>
</comment>
<evidence type="ECO:0000256" key="2">
    <source>
        <dbReference type="SAM" id="Phobius"/>
    </source>
</evidence>
<feature type="coiled-coil region" evidence="1">
    <location>
        <begin position="275"/>
        <end position="309"/>
    </location>
</feature>
<evidence type="ECO:0000256" key="1">
    <source>
        <dbReference type="SAM" id="Coils"/>
    </source>
</evidence>
<keyword evidence="1" id="KW-0175">Coiled coil</keyword>
<keyword evidence="2" id="KW-0472">Membrane</keyword>
<keyword evidence="2" id="KW-1133">Transmembrane helix</keyword>
<gene>
    <name evidence="3" type="ORF">ACFSR2_21610</name>
</gene>
<accession>A0ABW5JF90</accession>
<protein>
    <submittedName>
        <fullName evidence="3">Tripartite tricarboxylate transporter TctB family protein</fullName>
    </submittedName>
</protein>
<reference evidence="4" key="1">
    <citation type="journal article" date="2019" name="Int. J. Syst. Evol. Microbiol.">
        <title>The Global Catalogue of Microorganisms (GCM) 10K type strain sequencing project: providing services to taxonomists for standard genome sequencing and annotation.</title>
        <authorList>
            <consortium name="The Broad Institute Genomics Platform"/>
            <consortium name="The Broad Institute Genome Sequencing Center for Infectious Disease"/>
            <person name="Wu L."/>
            <person name="Ma J."/>
        </authorList>
    </citation>
    <scope>NUCLEOTIDE SEQUENCE [LARGE SCALE GENOMIC DNA]</scope>
    <source>
        <strain evidence="4">KCTC 52344</strain>
    </source>
</reference>
<keyword evidence="2" id="KW-0812">Transmembrane</keyword>
<dbReference type="EMBL" id="JBHULC010000038">
    <property type="protein sequence ID" value="MFD2523510.1"/>
    <property type="molecule type" value="Genomic_DNA"/>
</dbReference>
<proteinExistence type="predicted"/>
<evidence type="ECO:0000313" key="3">
    <source>
        <dbReference type="EMBL" id="MFD2523510.1"/>
    </source>
</evidence>
<evidence type="ECO:0000313" key="4">
    <source>
        <dbReference type="Proteomes" id="UP001597510"/>
    </source>
</evidence>
<feature type="transmembrane region" description="Helical" evidence="2">
    <location>
        <begin position="175"/>
        <end position="192"/>
    </location>
</feature>
<feature type="transmembrane region" description="Helical" evidence="2">
    <location>
        <begin position="145"/>
        <end position="163"/>
    </location>
</feature>
<dbReference type="RefSeq" id="WP_340233417.1">
    <property type="nucleotide sequence ID" value="NZ_JBBEWC010000001.1"/>
</dbReference>
<sequence length="355" mass="40950">MSFLDRLKNWFRSEIPSDVPNYEAPAVVNEAQNEVSTPDAPATEVPVQPTEAPLTPFWLENEDALRDEGVIFGLSESKAEEKIAAIRNYFSHKTANLEKTVEYLSEKIGELNLFIEQKETRINELKEKALVLENREAATHYLPRTIVGLLLSLAMCVGNYYLIDESIQPNFPQNHLFIAVGILLAGMFNLFNPKSLFHEKDTPVSWRNMLEEVGMPLAASVFVFVQALEHQSVARSLALLFFTFFLFLFAGKLLLSNLTVTKNDMGLWLSNRRLEKDKVRKADGWEVELNQLKNEIDQQRVQKWQIIDELKAPEAELKRLNEKRDMMIKLFESEFNLARSYREKLTNKQIKKILE</sequence>
<name>A0ABW5JF90_9BACT</name>